<protein>
    <submittedName>
        <fullName evidence="3">AAA family ATPase</fullName>
    </submittedName>
</protein>
<dbReference type="InterPro" id="IPR001680">
    <property type="entry name" value="WD40_rpt"/>
</dbReference>
<dbReference type="InterPro" id="IPR015943">
    <property type="entry name" value="WD40/YVTN_repeat-like_dom_sf"/>
</dbReference>
<evidence type="ECO:0000256" key="1">
    <source>
        <dbReference type="SAM" id="MobiDB-lite"/>
    </source>
</evidence>
<sequence>MVKSWVVGAGGFPVRLVTEEERVAGTAPFSRLESVEPAVKRVSRELDRLGLSAGRPLVDPDHRTATAAWRDVRSQAEDEPLVLLLSGHGEVLNNELYFAVLDSARGVELRETTLNVSAMLGDVEAGATGPALFLLDVCRAGAALLAQDFHHLTDRRRKSWVIAACGADESTFGARFSTATAAVLRRLARGWLDVTPVLPFVPVETLAAEIDRELGRTAGAGHPSSVLRTPTSEATIQPAPFFANPAHAKDPFARYRARTSAALWQLAAESDPGLDPVHFITRAAGTPTADHCLFTGRDVELARIARWMEAPSSGVPNLLVVTGSPGSGKSALLGVVACLTHRQLQPVARTVLSRIRQNRPRPTARVLAVHARRRTATEVVSSLLRQLDPGHPDPQSSPTLDDREPGDDVGTLVRRLSQAGPVIVIVDALDEAMDPEKLLTTVLEPVSKGADCRLLIGTRPWWDRFPALSPDANAPEGVLNLDTVPEEDLSTFLDDRLWSDRRYGADVTKALAARLARSPDNGGFLLATLFADHLSRLPADVPLTPEELVGRLPDTISGMLDLHLNTIGAATPAVGPLVRALGTARGRGMPLDLLHAAARACAPGTPSTDLDDTREALAEIAFYLRTDVDVDGRLLYRYFHQTLVDHVRDAVDHAAVLDALVAAVTEAGSWGSAHPYLKRHLAGHAAEVGGALDGLLGDAGFLVHAEPDELAPHLHLAVGERARAHASVYRTSVPHHPLRGVTEVRRQLLALDALRWNLPVLARDVAATGTPLIPPRWATGSLVHPALRHSLPHGPGVEEPTAVELAGIPHALTTSALHGHTDVKLWNLVDGSLRHVLPHPGDPGTRVSVVDVVGFEGRPHAVTGDNNGCLRVWDLVDGVERHVVATGGPNLPAVRHAPASQFSIVDRRAGLTAKATASTGGLYGIVASNGGFRVWDLVSGREHLFIPAEGLAGDPPRFRGFARLRDTPHVLVTAGTHIKAVDPVTGREHTRVPVGPDHPQNFFLLELGGEPYLLVHDEKWAHLHDLTGGGERLTVRRRSSRLTNYFWYDLGDRHLLAVARGEQVVVWDVADNSSETREIPSFEEEAVTRWLHLVGDELVLVLVFESGLAVWGVTGGGVDHVPLPVERSSKLYVVGCADVRGRSLLVISNEYAHFVVDLTDRTLRHVLSHGDGENRTDLAYISSTLVSSWLLTTAWDTVVRVWDLTEEGHRQQSSGGRGKVDGLGLVEVGGRPHALAARAGSLTLLDLATGRTVRTTSLSRDDPAFFLEPRKVYVAERHALFRLDRHHIRVWDFTTGVDREPLAVRPGDREPLLTTVGGRDCAVRLSDDGRGLVVRDLESGEVRKAVHDVEAAERVAGHAVSFGEVAYVLTSWTTGADRFWEAWDVAGGEPKGVLVHPDDEVGHKQGLLVGDEERVLVVTLSGGTARVWRASGGEELFTLSHAPDAPVEKIATASVAGTPYAFTTGADWLIHVWDLSDGMRVCTLAPDRVPSGNFSFIENVVTIGGHLHIATLDSEGVVDLWNLSDGTKRRTITLPEQPSSWLLTETPDGRVQLMVTTGGSRGNGVVLIWDLVDETDDEPVQLVLPDPVLAMGMSARGLVVAFGADVALFDNGAPEEDPAGRPTPLQLPHNAR</sequence>
<dbReference type="SUPFAM" id="SSF50998">
    <property type="entry name" value="Quinoprotein alcohol dehydrogenase-like"/>
    <property type="match status" value="1"/>
</dbReference>
<dbReference type="Proteomes" id="UP001596220">
    <property type="component" value="Unassembled WGS sequence"/>
</dbReference>
<evidence type="ECO:0000313" key="3">
    <source>
        <dbReference type="EMBL" id="MFC6093371.1"/>
    </source>
</evidence>
<dbReference type="Gene3D" id="2.130.10.10">
    <property type="entry name" value="YVTN repeat-like/Quinoprotein amine dehydrogenase"/>
    <property type="match status" value="3"/>
</dbReference>
<proteinExistence type="predicted"/>
<comment type="caution">
    <text evidence="3">The sequence shown here is derived from an EMBL/GenBank/DDBJ whole genome shotgun (WGS) entry which is preliminary data.</text>
</comment>
<feature type="domain" description="Orc1-like AAA ATPase" evidence="2">
    <location>
        <begin position="294"/>
        <end position="434"/>
    </location>
</feature>
<dbReference type="EMBL" id="JBHSQO010000042">
    <property type="protein sequence ID" value="MFC6093371.1"/>
    <property type="molecule type" value="Genomic_DNA"/>
</dbReference>
<evidence type="ECO:0000313" key="4">
    <source>
        <dbReference type="Proteomes" id="UP001596220"/>
    </source>
</evidence>
<gene>
    <name evidence="3" type="ORF">ACFP3R_29215</name>
</gene>
<organism evidence="3 4">
    <name type="scientific">Saccharothrix lopnurensis</name>
    <dbReference type="NCBI Taxonomy" id="1670621"/>
    <lineage>
        <taxon>Bacteria</taxon>
        <taxon>Bacillati</taxon>
        <taxon>Actinomycetota</taxon>
        <taxon>Actinomycetes</taxon>
        <taxon>Pseudonocardiales</taxon>
        <taxon>Pseudonocardiaceae</taxon>
        <taxon>Saccharothrix</taxon>
    </lineage>
</organism>
<keyword evidence="4" id="KW-1185">Reference proteome</keyword>
<feature type="region of interest" description="Disordered" evidence="1">
    <location>
        <begin position="382"/>
        <end position="409"/>
    </location>
</feature>
<reference evidence="4" key="1">
    <citation type="journal article" date="2019" name="Int. J. Syst. Evol. Microbiol.">
        <title>The Global Catalogue of Microorganisms (GCM) 10K type strain sequencing project: providing services to taxonomists for standard genome sequencing and annotation.</title>
        <authorList>
            <consortium name="The Broad Institute Genomics Platform"/>
            <consortium name="The Broad Institute Genome Sequencing Center for Infectious Disease"/>
            <person name="Wu L."/>
            <person name="Ma J."/>
        </authorList>
    </citation>
    <scope>NUCLEOTIDE SEQUENCE [LARGE SCALE GENOMIC DNA]</scope>
    <source>
        <strain evidence="4">CGMCC 4.7246</strain>
    </source>
</reference>
<name>A0ABW1PEC5_9PSEU</name>
<dbReference type="InterPro" id="IPR011047">
    <property type="entry name" value="Quinoprotein_ADH-like_sf"/>
</dbReference>
<dbReference type="SUPFAM" id="SSF52540">
    <property type="entry name" value="P-loop containing nucleoside triphosphate hydrolases"/>
    <property type="match status" value="1"/>
</dbReference>
<evidence type="ECO:0000259" key="2">
    <source>
        <dbReference type="Pfam" id="PF13191"/>
    </source>
</evidence>
<dbReference type="InterPro" id="IPR027417">
    <property type="entry name" value="P-loop_NTPase"/>
</dbReference>
<dbReference type="PANTHER" id="PTHR10039:SF15">
    <property type="entry name" value="NACHT DOMAIN-CONTAINING PROTEIN"/>
    <property type="match status" value="1"/>
</dbReference>
<dbReference type="RefSeq" id="WP_380640537.1">
    <property type="nucleotide sequence ID" value="NZ_JBHSQO010000042.1"/>
</dbReference>
<dbReference type="SUPFAM" id="SSF82171">
    <property type="entry name" value="DPP6 N-terminal domain-like"/>
    <property type="match status" value="1"/>
</dbReference>
<dbReference type="InterPro" id="IPR041664">
    <property type="entry name" value="AAA_16"/>
</dbReference>
<feature type="region of interest" description="Disordered" evidence="1">
    <location>
        <begin position="1613"/>
        <end position="1632"/>
    </location>
</feature>
<dbReference type="SMART" id="SM00320">
    <property type="entry name" value="WD40"/>
    <property type="match status" value="4"/>
</dbReference>
<dbReference type="Gene3D" id="3.40.50.300">
    <property type="entry name" value="P-loop containing nucleotide triphosphate hydrolases"/>
    <property type="match status" value="1"/>
</dbReference>
<dbReference type="PANTHER" id="PTHR10039">
    <property type="entry name" value="AMELOGENIN"/>
    <property type="match status" value="1"/>
</dbReference>
<accession>A0ABW1PEC5</accession>
<dbReference type="Pfam" id="PF13191">
    <property type="entry name" value="AAA_16"/>
    <property type="match status" value="1"/>
</dbReference>